<evidence type="ECO:0000256" key="7">
    <source>
        <dbReference type="PIRNR" id="PIRNR036421"/>
    </source>
</evidence>
<comment type="caution">
    <text evidence="12">The sequence shown here is derived from an EMBL/GenBank/DDBJ whole genome shotgun (WGS) entry which is preliminary data.</text>
</comment>
<dbReference type="Gene3D" id="3.90.226.10">
    <property type="entry name" value="2-enoyl-CoA Hydratase, Chain A, domain 1"/>
    <property type="match status" value="1"/>
</dbReference>
<dbReference type="Pfam" id="PF26549">
    <property type="entry name" value="Tricorn_N"/>
    <property type="match status" value="1"/>
</dbReference>
<dbReference type="Pfam" id="PF03572">
    <property type="entry name" value="Peptidase_S41"/>
    <property type="match status" value="1"/>
</dbReference>
<dbReference type="SUPFAM" id="SSF52096">
    <property type="entry name" value="ClpP/crotonase"/>
    <property type="match status" value="1"/>
</dbReference>
<dbReference type="RefSeq" id="WP_034877738.1">
    <property type="nucleotide sequence ID" value="NZ_JOKG01000004.1"/>
</dbReference>
<dbReference type="InterPro" id="IPR028204">
    <property type="entry name" value="Tricorn_C1"/>
</dbReference>
<dbReference type="Gene3D" id="3.30.750.44">
    <property type="match status" value="1"/>
</dbReference>
<dbReference type="CDD" id="cd07562">
    <property type="entry name" value="Peptidase_S41_TRI"/>
    <property type="match status" value="1"/>
</dbReference>
<feature type="active site" description="Nucleophile" evidence="8">
    <location>
        <position position="977"/>
    </location>
</feature>
<feature type="active site" description="Charge relay system" evidence="8">
    <location>
        <position position="1034"/>
    </location>
</feature>
<dbReference type="Pfam" id="PF14684">
    <property type="entry name" value="Tricorn_C1"/>
    <property type="match status" value="1"/>
</dbReference>
<dbReference type="Pfam" id="PF26550">
    <property type="entry name" value="Tricorn_2nd"/>
    <property type="match status" value="1"/>
</dbReference>
<organism evidence="12 13">
    <name type="scientific">Endozoicomonas montiporae</name>
    <dbReference type="NCBI Taxonomy" id="1027273"/>
    <lineage>
        <taxon>Bacteria</taxon>
        <taxon>Pseudomonadati</taxon>
        <taxon>Pseudomonadota</taxon>
        <taxon>Gammaproteobacteria</taxon>
        <taxon>Oceanospirillales</taxon>
        <taxon>Endozoicomonadaceae</taxon>
        <taxon>Endozoicomonas</taxon>
    </lineage>
</organism>
<dbReference type="Proteomes" id="UP000028006">
    <property type="component" value="Unassembled WGS sequence"/>
</dbReference>
<keyword evidence="5 7" id="KW-0378">Hydrolase</keyword>
<dbReference type="EMBL" id="JOKG01000004">
    <property type="protein sequence ID" value="KEQ12376.1"/>
    <property type="molecule type" value="Genomic_DNA"/>
</dbReference>
<accession>A0A081N1Q3</accession>
<keyword evidence="4 7" id="KW-0645">Protease</keyword>
<name>A0A081N1Q3_9GAMM</name>
<dbReference type="InterPro" id="IPR029045">
    <property type="entry name" value="ClpP/crotonase-like_dom_sf"/>
</dbReference>
<feature type="active site" description="Charge relay system" evidence="8">
    <location>
        <position position="753"/>
    </location>
</feature>
<dbReference type="GO" id="GO:0006508">
    <property type="term" value="P:proteolysis"/>
    <property type="evidence" value="ECO:0007669"/>
    <property type="project" value="UniProtKB-UniRule"/>
</dbReference>
<keyword evidence="10" id="KW-0732">Signal</keyword>
<dbReference type="PIRSF" id="PIRSF036421">
    <property type="entry name" value="Tricorn_protease"/>
    <property type="match status" value="1"/>
</dbReference>
<evidence type="ECO:0000313" key="12">
    <source>
        <dbReference type="EMBL" id="KEQ12376.1"/>
    </source>
</evidence>
<proteinExistence type="inferred from homology"/>
<keyword evidence="3 7" id="KW-0963">Cytoplasm</keyword>
<evidence type="ECO:0000256" key="3">
    <source>
        <dbReference type="ARBA" id="ARBA00022490"/>
    </source>
</evidence>
<dbReference type="SMART" id="SM00245">
    <property type="entry name" value="TSPc"/>
    <property type="match status" value="1"/>
</dbReference>
<keyword evidence="13" id="KW-1185">Reference proteome</keyword>
<evidence type="ECO:0000256" key="9">
    <source>
        <dbReference type="PIRSR" id="PIRSR036421-3"/>
    </source>
</evidence>
<dbReference type="EC" id="3.4.21.-" evidence="7"/>
<evidence type="ECO:0000256" key="6">
    <source>
        <dbReference type="ARBA" id="ARBA00022825"/>
    </source>
</evidence>
<dbReference type="SUPFAM" id="SSF50156">
    <property type="entry name" value="PDZ domain-like"/>
    <property type="match status" value="1"/>
</dbReference>
<feature type="signal peptide" evidence="10">
    <location>
        <begin position="1"/>
        <end position="20"/>
    </location>
</feature>
<keyword evidence="6 7" id="KW-0720">Serine protease</keyword>
<feature type="domain" description="Tail specific protease" evidence="11">
    <location>
        <begin position="863"/>
        <end position="1045"/>
    </location>
</feature>
<dbReference type="InterPro" id="IPR036034">
    <property type="entry name" value="PDZ_sf"/>
</dbReference>
<dbReference type="GO" id="GO:0008236">
    <property type="term" value="F:serine-type peptidase activity"/>
    <property type="evidence" value="ECO:0007669"/>
    <property type="project" value="UniProtKB-UniRule"/>
</dbReference>
<evidence type="ECO:0000313" key="13">
    <source>
        <dbReference type="Proteomes" id="UP000028006"/>
    </source>
</evidence>
<dbReference type="InterPro" id="IPR029414">
    <property type="entry name" value="Tricorn_PDZ"/>
</dbReference>
<dbReference type="Pfam" id="PF14685">
    <property type="entry name" value="PDZ_Tricorn"/>
    <property type="match status" value="1"/>
</dbReference>
<dbReference type="InterPro" id="IPR005151">
    <property type="entry name" value="Tail-specific_protease"/>
</dbReference>
<evidence type="ECO:0000256" key="10">
    <source>
        <dbReference type="SAM" id="SignalP"/>
    </source>
</evidence>
<dbReference type="InterPro" id="IPR012393">
    <property type="entry name" value="Tricorn_protease"/>
</dbReference>
<reference evidence="12 13" key="1">
    <citation type="submission" date="2014-06" db="EMBL/GenBank/DDBJ databases">
        <title>Whole Genome Sequences of Three Symbiotic Endozoicomonas Bacteria.</title>
        <authorList>
            <person name="Neave M.J."/>
            <person name="Apprill A."/>
            <person name="Voolstra C.R."/>
        </authorList>
    </citation>
    <scope>NUCLEOTIDE SEQUENCE [LARGE SCALE GENOMIC DNA]</scope>
    <source>
        <strain evidence="12 13">LMG 24815</strain>
    </source>
</reference>
<comment type="similarity">
    <text evidence="2 7">Belongs to the peptidase S41B family.</text>
</comment>
<evidence type="ECO:0000256" key="1">
    <source>
        <dbReference type="ARBA" id="ARBA00004496"/>
    </source>
</evidence>
<dbReference type="eggNOG" id="COG4946">
    <property type="taxonomic scope" value="Bacteria"/>
</dbReference>
<dbReference type="SUPFAM" id="SSF69304">
    <property type="entry name" value="Tricorn protease N-terminal domain"/>
    <property type="match status" value="1"/>
</dbReference>
<protein>
    <recommendedName>
        <fullName evidence="7">Tricorn protease homolog</fullName>
        <ecNumber evidence="7">3.4.21.-</ecNumber>
    </recommendedName>
</protein>
<dbReference type="PANTHER" id="PTHR43253:SF1">
    <property type="entry name" value="TRICORN PROTEASE HOMOLOG 2-RELATED"/>
    <property type="match status" value="1"/>
</dbReference>
<dbReference type="Gene3D" id="2.130.10.10">
    <property type="entry name" value="YVTN repeat-like/Quinoprotein amine dehydrogenase"/>
    <property type="match status" value="1"/>
</dbReference>
<evidence type="ECO:0000259" key="11">
    <source>
        <dbReference type="SMART" id="SM00245"/>
    </source>
</evidence>
<gene>
    <name evidence="12" type="ORF">GZ77_17700</name>
</gene>
<comment type="function">
    <text evidence="7">Degrades oligopeptides.</text>
</comment>
<dbReference type="AlphaFoldDB" id="A0A081N1Q3"/>
<dbReference type="InterPro" id="IPR015943">
    <property type="entry name" value="WD40/YVTN_repeat-like_dom_sf"/>
</dbReference>
<dbReference type="Gene3D" id="2.30.42.10">
    <property type="match status" value="1"/>
</dbReference>
<evidence type="ECO:0000256" key="2">
    <source>
        <dbReference type="ARBA" id="ARBA00008524"/>
    </source>
</evidence>
<dbReference type="Gene3D" id="2.120.10.60">
    <property type="entry name" value="Tricorn protease N-terminal domain"/>
    <property type="match status" value="1"/>
</dbReference>
<dbReference type="SUPFAM" id="SSF82171">
    <property type="entry name" value="DPP6 N-terminal domain-like"/>
    <property type="match status" value="1"/>
</dbReference>
<evidence type="ECO:0000256" key="4">
    <source>
        <dbReference type="ARBA" id="ARBA00022670"/>
    </source>
</evidence>
<evidence type="ECO:0000256" key="8">
    <source>
        <dbReference type="PIRSR" id="PIRSR036421-1"/>
    </source>
</evidence>
<dbReference type="eggNOG" id="COG0793">
    <property type="taxonomic scope" value="Bacteria"/>
</dbReference>
<dbReference type="PANTHER" id="PTHR43253">
    <property type="entry name" value="TRICORN PROTEASE HOMOLOG 2-RELATED"/>
    <property type="match status" value="1"/>
</dbReference>
<feature type="chain" id="PRO_5001760469" description="Tricorn protease homolog" evidence="10">
    <location>
        <begin position="21"/>
        <end position="1088"/>
    </location>
</feature>
<comment type="subcellular location">
    <subcellularLocation>
        <location evidence="1 7">Cytoplasm</location>
    </subcellularLocation>
</comment>
<feature type="site" description="Transition state stabilizer; via amide nitrogen" evidence="9">
    <location>
        <position position="978"/>
    </location>
</feature>
<evidence type="ECO:0000256" key="5">
    <source>
        <dbReference type="ARBA" id="ARBA00022801"/>
    </source>
</evidence>
<dbReference type="GO" id="GO:0005737">
    <property type="term" value="C:cytoplasm"/>
    <property type="evidence" value="ECO:0007669"/>
    <property type="project" value="UniProtKB-SubCell"/>
</dbReference>
<sequence length="1088" mass="124096">MRFLTLLLATLLFVSFSLSASNEGYYHFPSIHKDTIVFSAEGDLWKTTLAGGTATRLTTSHGREAFPFISPDGQQVAFLAEYDGSYNLYTMPLSGGLPKRLTFSEGIVFPRGWVNNTEILYATNKRNIYKENFQLVTQDTKSLTKHWLPLAQAFEGSFDDSAGNSRALFFTRFSGPSHKIRHYQGGTAQNIWKYPEGKEAIPLTKDFPGTSKQPLFWNQRIYFISDRDESSNLWSMNTDGQNLIQHTFHKGMDIVYIAQDNGQFVYQLGPDLYALDLKQTNAKAEKIQITLASDFEQRRPHWLHWPAGYLSNYDLSPDASQLALVARGQVNLLPVKDGRTISIPNPEKNVFFQSAQYLPLSNHLLGVAWEGIHQSFWLLPADGSNQPVKIHQTDKTVEVEPVLSPDNEFFVWTDSTATVRLTHIQSGVTETIKQFEPDVMDPGHFSWSPDSQWLAFSHRAKNLKQQIYLYSLSDNTLTAITSDRTDSHTPVWSPSGKWLMFISQRFFNSRVSNPFDTNQPEPYSEQTKGIFMYAMNPEAIWPFEPDNEVLQQKIARMMEKEQQKEEAAENHQPERITVELNELQDRLYQVPVPAGDYYGLDFAGGYLFWGEPDSENTFTLRSLEVSNTPDNQPFTVATGLTGYQPAKSGEQILIHGDRDEFALIPTGVPENSIDFKPVSLEQWRVFVSPRDEWQQLLSTVWSLLNNLFADPTMNGTDWPEQLDNHLQMLDRVTDRQDLNQIISSMIGRLGVLHLNNGRGDLRFNDRWSIESSLGAVLSKKDEGLQIDQIYKTDPDYPLKRSPLARPGTQIEEGDIITAINHLPLDNDQPIEERLTFKENQQVLLTINKAETKDSIEQIVWPVDPEQSANLLYDSWVFSRQQHTELKGQGKLGYVHMKGMESEDFEQWVQQYYPVFNRGGLILDLRNNTGGNIDSWIISRLQRKALTFNTFLGNAVNWNMPYAFRGHIVVLINEHTASDAEELAEDLRELELATLIGTRTWGGRIWMFFSELMDNGFITVPHRAGYKSNGRWVGENWGLEPDIQIDNLPHATFNGNDAQLDKAIQFLLEKLEKEPVEVPARPDFPIAKP</sequence>